<evidence type="ECO:0000313" key="3">
    <source>
        <dbReference type="Proteomes" id="UP000279972"/>
    </source>
</evidence>
<accession>A0ABN5RNK8</accession>
<evidence type="ECO:0000313" key="2">
    <source>
        <dbReference type="EMBL" id="AZA83438.1"/>
    </source>
</evidence>
<name>A0ABN5RNK8_CHRLC</name>
<reference evidence="2 3" key="1">
    <citation type="submission" date="2018-11" db="EMBL/GenBank/DDBJ databases">
        <title>Proposal to divide the Flavobacteriaceae and reorganize its genera based on Amino Acid Identity values calculated from whole genome sequences.</title>
        <authorList>
            <person name="Nicholson A.C."/>
            <person name="Gulvik C.A."/>
            <person name="Whitney A.M."/>
            <person name="Humrighouse B.W."/>
            <person name="Bell M."/>
            <person name="Holmes B."/>
            <person name="Steigerwalt A.G."/>
            <person name="Villarma A."/>
            <person name="Sheth M."/>
            <person name="Batra D."/>
            <person name="Pryor J."/>
            <person name="Bernardet J.-F."/>
            <person name="Hugo C."/>
            <person name="Kampfer P."/>
            <person name="Newman J."/>
            <person name="McQuiston J.R."/>
        </authorList>
    </citation>
    <scope>NUCLEOTIDE SEQUENCE [LARGE SCALE GENOMIC DNA]</scope>
    <source>
        <strain evidence="2 3">KC_1864</strain>
    </source>
</reference>
<proteinExistence type="predicted"/>
<protein>
    <recommendedName>
        <fullName evidence="4">C1q domain-containing protein</fullName>
    </recommendedName>
</protein>
<dbReference type="Proteomes" id="UP000279972">
    <property type="component" value="Chromosome"/>
</dbReference>
<sequence length="239" mass="25606">MRKRSLLSSCMLLSLWAFPQVGINTTTPQKTLHVNGSLQITNELNVGGNASTAGSAGIAGQVLKSNGSGQAPSWQKILQAPNSVGTLIAVNGQLFVAQEITVQLSADYNSGNSTTMIGNLTTEIIDNENKYIADATTNSFQVVADGTYQIIMNMQLSATKGNLPVIGVWDNQDNQWVARVNDTYSATNGTLQTYTLITSIDMLAGRNYSFRSSNTTNYTIRKGGSGAFPLSQISVKRVK</sequence>
<evidence type="ECO:0008006" key="4">
    <source>
        <dbReference type="Google" id="ProtNLM"/>
    </source>
</evidence>
<dbReference type="EMBL" id="CP033924">
    <property type="protein sequence ID" value="AZA83438.1"/>
    <property type="molecule type" value="Genomic_DNA"/>
</dbReference>
<feature type="signal peptide" evidence="1">
    <location>
        <begin position="1"/>
        <end position="19"/>
    </location>
</feature>
<evidence type="ECO:0000256" key="1">
    <source>
        <dbReference type="SAM" id="SignalP"/>
    </source>
</evidence>
<gene>
    <name evidence="2" type="ORF">EG342_16805</name>
</gene>
<feature type="chain" id="PRO_5046926763" description="C1q domain-containing protein" evidence="1">
    <location>
        <begin position="20"/>
        <end position="239"/>
    </location>
</feature>
<organism evidence="2 3">
    <name type="scientific">Chryseobacterium lactis</name>
    <dbReference type="NCBI Taxonomy" id="1241981"/>
    <lineage>
        <taxon>Bacteria</taxon>
        <taxon>Pseudomonadati</taxon>
        <taxon>Bacteroidota</taxon>
        <taxon>Flavobacteriia</taxon>
        <taxon>Flavobacteriales</taxon>
        <taxon>Weeksellaceae</taxon>
        <taxon>Chryseobacterium group</taxon>
        <taxon>Chryseobacterium</taxon>
    </lineage>
</organism>
<keyword evidence="3" id="KW-1185">Reference proteome</keyword>
<keyword evidence="1" id="KW-0732">Signal</keyword>
<dbReference type="RefSeq" id="WP_123868120.1">
    <property type="nucleotide sequence ID" value="NZ_CP033924.1"/>
</dbReference>